<dbReference type="SMART" id="SM00342">
    <property type="entry name" value="HTH_ARAC"/>
    <property type="match status" value="1"/>
</dbReference>
<protein>
    <submittedName>
        <fullName evidence="6">AraC family transcriptional regulator</fullName>
    </submittedName>
</protein>
<evidence type="ECO:0000256" key="1">
    <source>
        <dbReference type="ARBA" id="ARBA00023015"/>
    </source>
</evidence>
<evidence type="ECO:0000259" key="5">
    <source>
        <dbReference type="PROSITE" id="PS01124"/>
    </source>
</evidence>
<keyword evidence="1" id="KW-0805">Transcription regulation</keyword>
<dbReference type="PANTHER" id="PTHR46796:SF10">
    <property type="entry name" value="TRANSCRIPTIONAL ACTIVATOR FEAR"/>
    <property type="match status" value="1"/>
</dbReference>
<dbReference type="Proteomes" id="UP000245887">
    <property type="component" value="Unassembled WGS sequence"/>
</dbReference>
<dbReference type="PROSITE" id="PS01124">
    <property type="entry name" value="HTH_ARAC_FAMILY_2"/>
    <property type="match status" value="1"/>
</dbReference>
<dbReference type="OrthoDB" id="9809338at2"/>
<evidence type="ECO:0000256" key="3">
    <source>
        <dbReference type="ARBA" id="ARBA00023163"/>
    </source>
</evidence>
<keyword evidence="2" id="KW-0238">DNA-binding</keyword>
<dbReference type="PANTHER" id="PTHR46796">
    <property type="entry name" value="HTH-TYPE TRANSCRIPTIONAL ACTIVATOR RHAS-RELATED"/>
    <property type="match status" value="1"/>
</dbReference>
<sequence>MLNARVLTLPRDTHRHEHVHHQVVIGLRGQAELDVEGLGVALDTGQACLVPTSARHDFQGNDRNHVLVIDLDRDDPALTDPRHGEYERLAPLFDRPQTVSMDQQLCNMIQICAAELNQSPDNAALHSHFAAGIMHCLSHRVDHPTPPTGRTRHTVSPEHLRDWILRHLHLKITIRDLAAEACLSVSRFHEVFRDLTGISPHQFVIQVRLERVVELLHYSHLPLAEVAFRTGFSSQGALTNAMKKYRGITPSALRSRYKKR</sequence>
<dbReference type="GO" id="GO:0043565">
    <property type="term" value="F:sequence-specific DNA binding"/>
    <property type="evidence" value="ECO:0007669"/>
    <property type="project" value="InterPro"/>
</dbReference>
<reference evidence="6 8" key="1">
    <citation type="submission" date="2017-07" db="EMBL/GenBank/DDBJ databases">
        <title>Tamlnaduibacter salinus (Mi-7) genome sequencing.</title>
        <authorList>
            <person name="Verma A."/>
            <person name="Krishnamurthi S."/>
        </authorList>
    </citation>
    <scope>NUCLEOTIDE SEQUENCE [LARGE SCALE GENOMIC DNA]</scope>
    <source>
        <strain evidence="6 8">Mi-7</strain>
    </source>
</reference>
<name>A0A2A2I744_9GAMM</name>
<dbReference type="InterPro" id="IPR009057">
    <property type="entry name" value="Homeodomain-like_sf"/>
</dbReference>
<keyword evidence="3" id="KW-0804">Transcription</keyword>
<comment type="caution">
    <text evidence="6">The sequence shown here is derived from an EMBL/GenBank/DDBJ whole genome shotgun (WGS) entry which is preliminary data.</text>
</comment>
<dbReference type="Gene3D" id="1.10.10.60">
    <property type="entry name" value="Homeodomain-like"/>
    <property type="match status" value="1"/>
</dbReference>
<evidence type="ECO:0000313" key="9">
    <source>
        <dbReference type="Proteomes" id="UP000245887"/>
    </source>
</evidence>
<dbReference type="Proteomes" id="UP000218332">
    <property type="component" value="Unassembled WGS sequence"/>
</dbReference>
<dbReference type="InterPro" id="IPR014710">
    <property type="entry name" value="RmlC-like_jellyroll"/>
</dbReference>
<dbReference type="EMBL" id="QEKQ01000007">
    <property type="protein sequence ID" value="PVY75403.1"/>
    <property type="molecule type" value="Genomic_DNA"/>
</dbReference>
<evidence type="ECO:0000313" key="8">
    <source>
        <dbReference type="Proteomes" id="UP000218332"/>
    </source>
</evidence>
<reference evidence="7 9" key="2">
    <citation type="submission" date="2018-04" db="EMBL/GenBank/DDBJ databases">
        <title>Genomic Encyclopedia of Type Strains, Phase IV (KMG-IV): sequencing the most valuable type-strain genomes for metagenomic binning, comparative biology and taxonomic classification.</title>
        <authorList>
            <person name="Goeker M."/>
        </authorList>
    </citation>
    <scope>NUCLEOTIDE SEQUENCE [LARGE SCALE GENOMIC DNA]</scope>
    <source>
        <strain evidence="7 9">DSM 28688</strain>
    </source>
</reference>
<dbReference type="InterPro" id="IPR018060">
    <property type="entry name" value="HTH_AraC"/>
</dbReference>
<feature type="domain" description="HTH araC/xylS-type" evidence="5">
    <location>
        <begin position="158"/>
        <end position="256"/>
    </location>
</feature>
<evidence type="ECO:0000313" key="6">
    <source>
        <dbReference type="EMBL" id="PAV27477.1"/>
    </source>
</evidence>
<dbReference type="SUPFAM" id="SSF51182">
    <property type="entry name" value="RmlC-like cupins"/>
    <property type="match status" value="1"/>
</dbReference>
<dbReference type="Pfam" id="PF12833">
    <property type="entry name" value="HTH_18"/>
    <property type="match status" value="1"/>
</dbReference>
<dbReference type="InterPro" id="IPR050204">
    <property type="entry name" value="AraC_XylS_family_regulators"/>
</dbReference>
<dbReference type="AlphaFoldDB" id="A0A2A2I744"/>
<dbReference type="Gene3D" id="2.60.120.10">
    <property type="entry name" value="Jelly Rolls"/>
    <property type="match status" value="1"/>
</dbReference>
<evidence type="ECO:0000256" key="4">
    <source>
        <dbReference type="ARBA" id="ARBA00037345"/>
    </source>
</evidence>
<proteinExistence type="predicted"/>
<comment type="function">
    <text evidence="4">Regulatory protein of the TOL plasmid xyl operons. XylS activates the xylXYZLTEGFJQKIH operon required for the degradation of toluene, m-xylene and p-xylene.</text>
</comment>
<dbReference type="InterPro" id="IPR011051">
    <property type="entry name" value="RmlC_Cupin_sf"/>
</dbReference>
<dbReference type="GO" id="GO:0003700">
    <property type="term" value="F:DNA-binding transcription factor activity"/>
    <property type="evidence" value="ECO:0007669"/>
    <property type="project" value="InterPro"/>
</dbReference>
<dbReference type="RefSeq" id="WP_095609559.1">
    <property type="nucleotide sequence ID" value="NZ_NMPM01000004.1"/>
</dbReference>
<gene>
    <name evidence="7" type="ORF">C8D92_107124</name>
    <name evidence="6" type="ORF">CF392_00800</name>
</gene>
<organism evidence="6 8">
    <name type="scientific">Tamilnaduibacter salinus</name>
    <dbReference type="NCBI Taxonomy" id="1484056"/>
    <lineage>
        <taxon>Bacteria</taxon>
        <taxon>Pseudomonadati</taxon>
        <taxon>Pseudomonadota</taxon>
        <taxon>Gammaproteobacteria</taxon>
        <taxon>Pseudomonadales</taxon>
        <taxon>Marinobacteraceae</taxon>
        <taxon>Tamilnaduibacter</taxon>
    </lineage>
</organism>
<keyword evidence="8" id="KW-1185">Reference proteome</keyword>
<dbReference type="SUPFAM" id="SSF46689">
    <property type="entry name" value="Homeodomain-like"/>
    <property type="match status" value="2"/>
</dbReference>
<evidence type="ECO:0000313" key="7">
    <source>
        <dbReference type="EMBL" id="PVY75403.1"/>
    </source>
</evidence>
<evidence type="ECO:0000256" key="2">
    <source>
        <dbReference type="ARBA" id="ARBA00023125"/>
    </source>
</evidence>
<accession>A0A2A2I744</accession>
<dbReference type="EMBL" id="NMPM01000004">
    <property type="protein sequence ID" value="PAV27477.1"/>
    <property type="molecule type" value="Genomic_DNA"/>
</dbReference>